<accession>A0A9D1SDG5</accession>
<dbReference type="Proteomes" id="UP000824109">
    <property type="component" value="Unassembled WGS sequence"/>
</dbReference>
<dbReference type="EMBL" id="DVNB01000013">
    <property type="protein sequence ID" value="HIU56374.1"/>
    <property type="molecule type" value="Genomic_DNA"/>
</dbReference>
<organism evidence="1 2">
    <name type="scientific">Candidatus Ornithomonoglobus merdipullorum</name>
    <dbReference type="NCBI Taxonomy" id="2840895"/>
    <lineage>
        <taxon>Bacteria</taxon>
        <taxon>Bacillati</taxon>
        <taxon>Bacillota</taxon>
        <taxon>Clostridia</taxon>
        <taxon>Candidatus Ornithomonoglobus</taxon>
    </lineage>
</organism>
<reference evidence="1" key="2">
    <citation type="journal article" date="2021" name="PeerJ">
        <title>Extensive microbial diversity within the chicken gut microbiome revealed by metagenomics and culture.</title>
        <authorList>
            <person name="Gilroy R."/>
            <person name="Ravi A."/>
            <person name="Getino M."/>
            <person name="Pursley I."/>
            <person name="Horton D.L."/>
            <person name="Alikhan N.F."/>
            <person name="Baker D."/>
            <person name="Gharbi K."/>
            <person name="Hall N."/>
            <person name="Watson M."/>
            <person name="Adriaenssens E.M."/>
            <person name="Foster-Nyarko E."/>
            <person name="Jarju S."/>
            <person name="Secka A."/>
            <person name="Antonio M."/>
            <person name="Oren A."/>
            <person name="Chaudhuri R.R."/>
            <person name="La Ragione R."/>
            <person name="Hildebrand F."/>
            <person name="Pallen M.J."/>
        </authorList>
    </citation>
    <scope>NUCLEOTIDE SEQUENCE</scope>
    <source>
        <strain evidence="1">USAMLcec3-3695</strain>
    </source>
</reference>
<protein>
    <submittedName>
        <fullName evidence="1">Uncharacterized protein</fullName>
    </submittedName>
</protein>
<dbReference type="AlphaFoldDB" id="A0A9D1SDG5"/>
<proteinExistence type="predicted"/>
<name>A0A9D1SDG5_9FIRM</name>
<evidence type="ECO:0000313" key="1">
    <source>
        <dbReference type="EMBL" id="HIU56374.1"/>
    </source>
</evidence>
<gene>
    <name evidence="1" type="ORF">IAA61_01010</name>
</gene>
<reference evidence="1" key="1">
    <citation type="submission" date="2020-10" db="EMBL/GenBank/DDBJ databases">
        <authorList>
            <person name="Gilroy R."/>
        </authorList>
    </citation>
    <scope>NUCLEOTIDE SEQUENCE</scope>
    <source>
        <strain evidence="1">USAMLcec3-3695</strain>
    </source>
</reference>
<sequence>MSKAVKMIGIFASAAVILCIVVSALIAVSKRNAEKAAVDYNTGIADAMGYADEYNVEDSRYDVLNKTCDVLLEDNDRSVQLWYRVAEGRNVSCAAINEPGKSGHEMYLPDDAKKRNMQYDALTAVRSQRYTSFIVVTNEREDNGTYIVTLSLPETGESITAEIDTGSIDESGRYNRITFE</sequence>
<evidence type="ECO:0000313" key="2">
    <source>
        <dbReference type="Proteomes" id="UP000824109"/>
    </source>
</evidence>
<comment type="caution">
    <text evidence="1">The sequence shown here is derived from an EMBL/GenBank/DDBJ whole genome shotgun (WGS) entry which is preliminary data.</text>
</comment>